<accession>A0A8S1NLY4</accession>
<sequence>MMKQRFQRIFKNTLSRSVSSFGRVLDFPIKREGSKPCTPNFFIFIKYFYPVQEVSSMLGSIQVKEYPIFDVKKGVLTKKKVKFHIMMMKKLKSSLNVKNLNIVLLMKRFQRFHQKDLIYQELEFWFQIIFKIIRYHQQLMLMIIILVQQNGRSYLNQIL</sequence>
<dbReference type="EMBL" id="CAJJDN010000059">
    <property type="protein sequence ID" value="CAD8092379.1"/>
    <property type="molecule type" value="Genomic_DNA"/>
</dbReference>
<evidence type="ECO:0000313" key="1">
    <source>
        <dbReference type="EMBL" id="CAD8092379.1"/>
    </source>
</evidence>
<gene>
    <name evidence="1" type="ORF">PSON_ATCC_30995.1.T0590021</name>
</gene>
<dbReference type="AlphaFoldDB" id="A0A8S1NLY4"/>
<reference evidence="1" key="1">
    <citation type="submission" date="2021-01" db="EMBL/GenBank/DDBJ databases">
        <authorList>
            <consortium name="Genoscope - CEA"/>
            <person name="William W."/>
        </authorList>
    </citation>
    <scope>NUCLEOTIDE SEQUENCE</scope>
</reference>
<name>A0A8S1NLY4_9CILI</name>
<evidence type="ECO:0000313" key="2">
    <source>
        <dbReference type="Proteomes" id="UP000692954"/>
    </source>
</evidence>
<comment type="caution">
    <text evidence="1">The sequence shown here is derived from an EMBL/GenBank/DDBJ whole genome shotgun (WGS) entry which is preliminary data.</text>
</comment>
<keyword evidence="2" id="KW-1185">Reference proteome</keyword>
<organism evidence="1 2">
    <name type="scientific">Paramecium sonneborni</name>
    <dbReference type="NCBI Taxonomy" id="65129"/>
    <lineage>
        <taxon>Eukaryota</taxon>
        <taxon>Sar</taxon>
        <taxon>Alveolata</taxon>
        <taxon>Ciliophora</taxon>
        <taxon>Intramacronucleata</taxon>
        <taxon>Oligohymenophorea</taxon>
        <taxon>Peniculida</taxon>
        <taxon>Parameciidae</taxon>
        <taxon>Paramecium</taxon>
    </lineage>
</organism>
<protein>
    <submittedName>
        <fullName evidence="1">Uncharacterized protein</fullName>
    </submittedName>
</protein>
<dbReference type="Proteomes" id="UP000692954">
    <property type="component" value="Unassembled WGS sequence"/>
</dbReference>
<proteinExistence type="predicted"/>